<keyword evidence="1" id="KW-0812">Transmembrane</keyword>
<feature type="transmembrane region" description="Helical" evidence="1">
    <location>
        <begin position="9"/>
        <end position="29"/>
    </location>
</feature>
<accession>A0ABV5U1B7</accession>
<dbReference type="RefSeq" id="WP_378192562.1">
    <property type="nucleotide sequence ID" value="NZ_JBHMBK010000008.1"/>
</dbReference>
<evidence type="ECO:0000313" key="3">
    <source>
        <dbReference type="Proteomes" id="UP001589535"/>
    </source>
</evidence>
<sequence>MTTTAFRPVLLLTGGYAVLSVLTLVAIVLLRNDHALVTDAVWVRATLVVASSLLTFAFARSAARGSRKGLLRLRIVAAAMLVAIVVIVALPGLFPVWLRIEQAVCGLLLLGVTVLVNGRRVRAR</sequence>
<protein>
    <recommendedName>
        <fullName evidence="4">Integral membrane protein</fullName>
    </recommendedName>
</protein>
<feature type="transmembrane region" description="Helical" evidence="1">
    <location>
        <begin position="41"/>
        <end position="59"/>
    </location>
</feature>
<feature type="transmembrane region" description="Helical" evidence="1">
    <location>
        <begin position="96"/>
        <end position="116"/>
    </location>
</feature>
<comment type="caution">
    <text evidence="2">The sequence shown here is derived from an EMBL/GenBank/DDBJ whole genome shotgun (WGS) entry which is preliminary data.</text>
</comment>
<keyword evidence="1" id="KW-1133">Transmembrane helix</keyword>
<gene>
    <name evidence="2" type="ORF">ACFFTO_13375</name>
</gene>
<organism evidence="2 3">
    <name type="scientific">Amycolatopsis plumensis</name>
    <dbReference type="NCBI Taxonomy" id="236508"/>
    <lineage>
        <taxon>Bacteria</taxon>
        <taxon>Bacillati</taxon>
        <taxon>Actinomycetota</taxon>
        <taxon>Actinomycetes</taxon>
        <taxon>Pseudonocardiales</taxon>
        <taxon>Pseudonocardiaceae</taxon>
        <taxon>Amycolatopsis</taxon>
    </lineage>
</organism>
<feature type="transmembrane region" description="Helical" evidence="1">
    <location>
        <begin position="71"/>
        <end position="90"/>
    </location>
</feature>
<proteinExistence type="predicted"/>
<reference evidence="2 3" key="1">
    <citation type="submission" date="2024-09" db="EMBL/GenBank/DDBJ databases">
        <authorList>
            <person name="Sun Q."/>
            <person name="Mori K."/>
        </authorList>
    </citation>
    <scope>NUCLEOTIDE SEQUENCE [LARGE SCALE GENOMIC DNA]</scope>
    <source>
        <strain evidence="2 3">JCM 13852</strain>
    </source>
</reference>
<evidence type="ECO:0000256" key="1">
    <source>
        <dbReference type="SAM" id="Phobius"/>
    </source>
</evidence>
<keyword evidence="3" id="KW-1185">Reference proteome</keyword>
<name>A0ABV5U1B7_9PSEU</name>
<evidence type="ECO:0000313" key="2">
    <source>
        <dbReference type="EMBL" id="MFB9685177.1"/>
    </source>
</evidence>
<keyword evidence="1" id="KW-0472">Membrane</keyword>
<evidence type="ECO:0008006" key="4">
    <source>
        <dbReference type="Google" id="ProtNLM"/>
    </source>
</evidence>
<dbReference type="Proteomes" id="UP001589535">
    <property type="component" value="Unassembled WGS sequence"/>
</dbReference>
<dbReference type="EMBL" id="JBHMBK010000008">
    <property type="protein sequence ID" value="MFB9685177.1"/>
    <property type="molecule type" value="Genomic_DNA"/>
</dbReference>